<comment type="caution">
    <text evidence="1">The sequence shown here is derived from an EMBL/GenBank/DDBJ whole genome shotgun (WGS) entry which is preliminary data.</text>
</comment>
<proteinExistence type="predicted"/>
<dbReference type="RefSeq" id="WP_005840848.1">
    <property type="nucleotide sequence ID" value="NZ_GG697141.2"/>
</dbReference>
<evidence type="ECO:0008006" key="3">
    <source>
        <dbReference type="Google" id="ProtNLM"/>
    </source>
</evidence>
<dbReference type="GeneID" id="93481338"/>
<dbReference type="Proteomes" id="UP000003671">
    <property type="component" value="Unassembled WGS sequence"/>
</dbReference>
<reference evidence="1" key="1">
    <citation type="submission" date="2009-09" db="EMBL/GenBank/DDBJ databases">
        <authorList>
            <person name="Weinstock G."/>
            <person name="Sodergren E."/>
            <person name="Clifton S."/>
            <person name="Fulton L."/>
            <person name="Fulton B."/>
            <person name="Courtney L."/>
            <person name="Fronick C."/>
            <person name="Harrison M."/>
            <person name="Strong C."/>
            <person name="Farmer C."/>
            <person name="Delahaunty K."/>
            <person name="Markovic C."/>
            <person name="Hall O."/>
            <person name="Minx P."/>
            <person name="Tomlinson C."/>
            <person name="Mitreva M."/>
            <person name="Nelson J."/>
            <person name="Hou S."/>
            <person name="Wollam A."/>
            <person name="Pepin K.H."/>
            <person name="Johnson M."/>
            <person name="Bhonagiri V."/>
            <person name="Nash W.E."/>
            <person name="Warren W."/>
            <person name="Chinwalla A."/>
            <person name="Mardis E.R."/>
            <person name="Wilson R.K."/>
        </authorList>
    </citation>
    <scope>NUCLEOTIDE SEQUENCE [LARGE SCALE GENOMIC DNA]</scope>
    <source>
        <strain evidence="1">DSM 20544</strain>
    </source>
</reference>
<gene>
    <name evidence="1" type="ORF">MITSMUL_04286</name>
</gene>
<dbReference type="Pfam" id="PF12672">
    <property type="entry name" value="DUF3793"/>
    <property type="match status" value="1"/>
</dbReference>
<dbReference type="InterPro" id="IPR024523">
    <property type="entry name" value="DUF3793"/>
</dbReference>
<name>C9KM52_9FIRM</name>
<sequence>MGFHAAPLLVGLRPASLLSFRKDRFEDFEALLASYETCFSCKGIEVFRVVEGEAYVLLLFYRADGLRRHFSQAEVQALLQQYGYPCAEGFSACLEHLRLRMQVQKSFPHEIGLFLGYPVADVVGFITHKGQDFCYSGYWKVYANEEETRALFDRYAHCTEDFCSRLEQGCSFPDLVRAV</sequence>
<keyword evidence="2" id="KW-1185">Reference proteome</keyword>
<dbReference type="EMBL" id="ABWK02000012">
    <property type="protein sequence ID" value="EEX69215.1"/>
    <property type="molecule type" value="Genomic_DNA"/>
</dbReference>
<dbReference type="HOGENOM" id="CLU_080981_1_0_9"/>
<dbReference type="eggNOG" id="ENOG5032SGE">
    <property type="taxonomic scope" value="Bacteria"/>
</dbReference>
<dbReference type="STRING" id="500635.MITSMUL_04286"/>
<dbReference type="AlphaFoldDB" id="C9KM52"/>
<dbReference type="PATRIC" id="fig|500635.8.peg.627"/>
<evidence type="ECO:0000313" key="2">
    <source>
        <dbReference type="Proteomes" id="UP000003671"/>
    </source>
</evidence>
<organism evidence="1 2">
    <name type="scientific">Mitsuokella multacida DSM 20544</name>
    <dbReference type="NCBI Taxonomy" id="500635"/>
    <lineage>
        <taxon>Bacteria</taxon>
        <taxon>Bacillati</taxon>
        <taxon>Bacillota</taxon>
        <taxon>Negativicutes</taxon>
        <taxon>Selenomonadales</taxon>
        <taxon>Selenomonadaceae</taxon>
        <taxon>Mitsuokella</taxon>
    </lineage>
</organism>
<accession>C9KM52</accession>
<protein>
    <recommendedName>
        <fullName evidence="3">DUF3793 domain-containing protein</fullName>
    </recommendedName>
</protein>
<evidence type="ECO:0000313" key="1">
    <source>
        <dbReference type="EMBL" id="EEX69215.1"/>
    </source>
</evidence>